<feature type="signal peptide" evidence="2">
    <location>
        <begin position="1"/>
        <end position="26"/>
    </location>
</feature>
<dbReference type="Proteomes" id="UP001597180">
    <property type="component" value="Unassembled WGS sequence"/>
</dbReference>
<dbReference type="EMBL" id="JBHTLU010000007">
    <property type="protein sequence ID" value="MFD1218926.1"/>
    <property type="molecule type" value="Genomic_DNA"/>
</dbReference>
<proteinExistence type="predicted"/>
<feature type="region of interest" description="Disordered" evidence="1">
    <location>
        <begin position="100"/>
        <end position="172"/>
    </location>
</feature>
<dbReference type="NCBIfam" id="TIGR02909">
    <property type="entry name" value="spore_YkwD"/>
    <property type="match status" value="1"/>
</dbReference>
<evidence type="ECO:0000313" key="5">
    <source>
        <dbReference type="Proteomes" id="UP001597180"/>
    </source>
</evidence>
<dbReference type="SUPFAM" id="SSF55797">
    <property type="entry name" value="PR-1-like"/>
    <property type="match status" value="1"/>
</dbReference>
<dbReference type="CDD" id="cd05379">
    <property type="entry name" value="CAP_bacterial"/>
    <property type="match status" value="1"/>
</dbReference>
<evidence type="ECO:0000259" key="3">
    <source>
        <dbReference type="Pfam" id="PF00188"/>
    </source>
</evidence>
<dbReference type="RefSeq" id="WP_144027755.1">
    <property type="nucleotide sequence ID" value="NZ_BAABJG010000027.1"/>
</dbReference>
<evidence type="ECO:0000256" key="1">
    <source>
        <dbReference type="SAM" id="MobiDB-lite"/>
    </source>
</evidence>
<feature type="chain" id="PRO_5045772329" evidence="2">
    <location>
        <begin position="27"/>
        <end position="295"/>
    </location>
</feature>
<accession>A0ABW3UGA4</accession>
<dbReference type="PANTHER" id="PTHR31157:SF1">
    <property type="entry name" value="SCP DOMAIN-CONTAINING PROTEIN"/>
    <property type="match status" value="1"/>
</dbReference>
<keyword evidence="2" id="KW-0732">Signal</keyword>
<name>A0ABW3UGA4_9BACL</name>
<organism evidence="4 5">
    <name type="scientific">Paenibacillus vulneris</name>
    <dbReference type="NCBI Taxonomy" id="1133364"/>
    <lineage>
        <taxon>Bacteria</taxon>
        <taxon>Bacillati</taxon>
        <taxon>Bacillota</taxon>
        <taxon>Bacilli</taxon>
        <taxon>Bacillales</taxon>
        <taxon>Paenibacillaceae</taxon>
        <taxon>Paenibacillus</taxon>
    </lineage>
</organism>
<dbReference type="InterPro" id="IPR035940">
    <property type="entry name" value="CAP_sf"/>
</dbReference>
<dbReference type="Gene3D" id="3.40.33.10">
    <property type="entry name" value="CAP"/>
    <property type="match status" value="1"/>
</dbReference>
<feature type="compositionally biased region" description="Low complexity" evidence="1">
    <location>
        <begin position="104"/>
        <end position="165"/>
    </location>
</feature>
<evidence type="ECO:0000256" key="2">
    <source>
        <dbReference type="SAM" id="SignalP"/>
    </source>
</evidence>
<dbReference type="PANTHER" id="PTHR31157">
    <property type="entry name" value="SCP DOMAIN-CONTAINING PROTEIN"/>
    <property type="match status" value="1"/>
</dbReference>
<gene>
    <name evidence="4" type="ORF">ACFQ4B_02235</name>
</gene>
<evidence type="ECO:0000313" key="4">
    <source>
        <dbReference type="EMBL" id="MFD1218926.1"/>
    </source>
</evidence>
<feature type="domain" description="SCP" evidence="3">
    <location>
        <begin position="182"/>
        <end position="288"/>
    </location>
</feature>
<dbReference type="InterPro" id="IPR014044">
    <property type="entry name" value="CAP_dom"/>
</dbReference>
<reference evidence="5" key="1">
    <citation type="journal article" date="2019" name="Int. J. Syst. Evol. Microbiol.">
        <title>The Global Catalogue of Microorganisms (GCM) 10K type strain sequencing project: providing services to taxonomists for standard genome sequencing and annotation.</title>
        <authorList>
            <consortium name="The Broad Institute Genomics Platform"/>
            <consortium name="The Broad Institute Genome Sequencing Center for Infectious Disease"/>
            <person name="Wu L."/>
            <person name="Ma J."/>
        </authorList>
    </citation>
    <scope>NUCLEOTIDE SEQUENCE [LARGE SCALE GENOMIC DNA]</scope>
    <source>
        <strain evidence="5">CCUG 53270</strain>
    </source>
</reference>
<sequence>MNRFKKVVLTGVLALSPIIGVSAVSAAPANTVSAGDLSQITQQYGIDLNSLLQGQGQNLGNIDLNSLLKGQEGKWQTIGSGNNQGLAGIIWKNFPNMNFNCNPGQGQDQGTTGNTDSGSGSGTVDNGSDNGSGTADNSGTTDNGSGTTENGTTNNGSGTENNSGSQEAVTDSQSAFADQVVTLVNQERAKAGLPALTSDSKLANMAMDKAKDMYSNNYFDHTSPTYGSPFDMMKQYGISYTYAGENIAKGQRNPEEVMNAWMNSAGHRQNIMSPNYTKIGVAYYNGEWVQEFIAN</sequence>
<comment type="caution">
    <text evidence="4">The sequence shown here is derived from an EMBL/GenBank/DDBJ whole genome shotgun (WGS) entry which is preliminary data.</text>
</comment>
<keyword evidence="5" id="KW-1185">Reference proteome</keyword>
<dbReference type="InterPro" id="IPR014258">
    <property type="entry name" value="CAP_domain_YkwD-like"/>
</dbReference>
<dbReference type="Pfam" id="PF00188">
    <property type="entry name" value="CAP"/>
    <property type="match status" value="1"/>
</dbReference>
<protein>
    <submittedName>
        <fullName evidence="4">CAP domain-containing protein</fullName>
    </submittedName>
</protein>